<keyword evidence="27" id="KW-1185">Reference proteome</keyword>
<evidence type="ECO:0000256" key="18">
    <source>
        <dbReference type="ARBA" id="ARBA00042398"/>
    </source>
</evidence>
<feature type="binding site" evidence="25">
    <location>
        <position position="235"/>
    </location>
    <ligand>
        <name>Mg(2+)</name>
        <dbReference type="ChEBI" id="CHEBI:18420"/>
        <label>1</label>
    </ligand>
</feature>
<keyword evidence="13 25" id="KW-0460">Magnesium</keyword>
<evidence type="ECO:0000256" key="19">
    <source>
        <dbReference type="ARBA" id="ARBA00042471"/>
    </source>
</evidence>
<keyword evidence="11" id="KW-0227">DNA damage</keyword>
<comment type="subcellular location">
    <subcellularLocation>
        <location evidence="2">Chromosome</location>
    </subcellularLocation>
    <subcellularLocation>
        <location evidence="4">Cytoplasm</location>
    </subcellularLocation>
    <subcellularLocation>
        <location evidence="3">Mitochondrion matrix</location>
    </subcellularLocation>
    <subcellularLocation>
        <location evidence="1">Nucleus</location>
    </subcellularLocation>
</comment>
<dbReference type="GO" id="GO:0005694">
    <property type="term" value="C:chromosome"/>
    <property type="evidence" value="ECO:0007669"/>
    <property type="project" value="UniProtKB-SubCell"/>
</dbReference>
<keyword evidence="12" id="KW-0378">Hydrolase</keyword>
<evidence type="ECO:0000256" key="1">
    <source>
        <dbReference type="ARBA" id="ARBA00004123"/>
    </source>
</evidence>
<dbReference type="GO" id="GO:0140290">
    <property type="term" value="P:peptidyl-serine ADP-deribosylation"/>
    <property type="evidence" value="ECO:0007669"/>
    <property type="project" value="UniProtKB-ARBA"/>
</dbReference>
<evidence type="ECO:0000256" key="21">
    <source>
        <dbReference type="ARBA" id="ARBA00042850"/>
    </source>
</evidence>
<evidence type="ECO:0000256" key="24">
    <source>
        <dbReference type="ARBA" id="ARBA00049015"/>
    </source>
</evidence>
<comment type="catalytic activity">
    <reaction evidence="24">
        <text>alpha-NAD(+) + H2O = ADP-D-ribose + nicotinamide + H(+)</text>
        <dbReference type="Rhea" id="RHEA:68792"/>
        <dbReference type="ChEBI" id="CHEBI:15377"/>
        <dbReference type="ChEBI" id="CHEBI:15378"/>
        <dbReference type="ChEBI" id="CHEBI:17154"/>
        <dbReference type="ChEBI" id="CHEBI:57967"/>
        <dbReference type="ChEBI" id="CHEBI:77017"/>
    </reaction>
</comment>
<dbReference type="Gene3D" id="1.10.4080.10">
    <property type="entry name" value="ADP-ribosylation/Crystallin J1"/>
    <property type="match status" value="1"/>
</dbReference>
<dbReference type="EC" id="3.2.1.143" evidence="7"/>
<reference evidence="26" key="1">
    <citation type="submission" date="2022-12" db="EMBL/GenBank/DDBJ databases">
        <authorList>
            <person name="Alioto T."/>
            <person name="Alioto T."/>
            <person name="Gomez Garrido J."/>
        </authorList>
    </citation>
    <scope>NUCLEOTIDE SEQUENCE</scope>
</reference>
<evidence type="ECO:0000256" key="14">
    <source>
        <dbReference type="ARBA" id="ARBA00023128"/>
    </source>
</evidence>
<evidence type="ECO:0000256" key="20">
    <source>
        <dbReference type="ARBA" id="ARBA00042722"/>
    </source>
</evidence>
<feature type="binding site" evidence="25">
    <location>
        <position position="237"/>
    </location>
    <ligand>
        <name>Mg(2+)</name>
        <dbReference type="ChEBI" id="CHEBI:18420"/>
        <label>1</label>
    </ligand>
</feature>
<dbReference type="FunFam" id="1.10.4080.10:FF:000001">
    <property type="entry name" value="ADP-ribose glycohydrolase ARH3"/>
    <property type="match status" value="1"/>
</dbReference>
<dbReference type="PANTHER" id="PTHR16222:SF24">
    <property type="entry name" value="ADP-RIBOSYLHYDROLASE ARH3"/>
    <property type="match status" value="1"/>
</dbReference>
<keyword evidence="15" id="KW-0234">DNA repair</keyword>
<protein>
    <recommendedName>
        <fullName evidence="17">ADP-ribosylhydrolase ARH3</fullName>
        <ecNumber evidence="7">3.2.1.143</ecNumber>
    </recommendedName>
    <alternativeName>
        <fullName evidence="18">ADP-ribose glycohydrolase ARH3</fullName>
    </alternativeName>
    <alternativeName>
        <fullName evidence="19">ADP-ribosylhydrolase 3</fullName>
    </alternativeName>
    <alternativeName>
        <fullName evidence="22">O-acetyl-ADP-ribose deacetylase ARH3</fullName>
    </alternativeName>
    <alternativeName>
        <fullName evidence="23">Poly(ADP-ribose) glycohydrolase ARH3</fullName>
    </alternativeName>
    <alternativeName>
        <fullName evidence="21">[Protein ADP-ribosylarginine] hydrolase-like protein 2</fullName>
    </alternativeName>
    <alternativeName>
        <fullName evidence="20">[Protein ADP-ribosylserine] hydrolase</fullName>
    </alternativeName>
</protein>
<evidence type="ECO:0000256" key="9">
    <source>
        <dbReference type="ARBA" id="ARBA00022490"/>
    </source>
</evidence>
<evidence type="ECO:0000256" key="12">
    <source>
        <dbReference type="ARBA" id="ARBA00022801"/>
    </source>
</evidence>
<evidence type="ECO:0000313" key="26">
    <source>
        <dbReference type="EMBL" id="CAI5781690.1"/>
    </source>
</evidence>
<dbReference type="GO" id="GO:0005634">
    <property type="term" value="C:nucleus"/>
    <property type="evidence" value="ECO:0007669"/>
    <property type="project" value="UniProtKB-SubCell"/>
</dbReference>
<organism evidence="26 27">
    <name type="scientific">Podarcis lilfordi</name>
    <name type="common">Lilford's wall lizard</name>
    <dbReference type="NCBI Taxonomy" id="74358"/>
    <lineage>
        <taxon>Eukaryota</taxon>
        <taxon>Metazoa</taxon>
        <taxon>Chordata</taxon>
        <taxon>Craniata</taxon>
        <taxon>Vertebrata</taxon>
        <taxon>Euteleostomi</taxon>
        <taxon>Lepidosauria</taxon>
        <taxon>Squamata</taxon>
        <taxon>Bifurcata</taxon>
        <taxon>Unidentata</taxon>
        <taxon>Episquamata</taxon>
        <taxon>Laterata</taxon>
        <taxon>Lacertibaenia</taxon>
        <taxon>Lacertidae</taxon>
        <taxon>Podarcis</taxon>
    </lineage>
</organism>
<evidence type="ECO:0000256" key="2">
    <source>
        <dbReference type="ARBA" id="ARBA00004286"/>
    </source>
</evidence>
<dbReference type="GO" id="GO:0006281">
    <property type="term" value="P:DNA repair"/>
    <property type="evidence" value="ECO:0007669"/>
    <property type="project" value="UniProtKB-KW"/>
</dbReference>
<dbReference type="PANTHER" id="PTHR16222">
    <property type="entry name" value="ADP-RIBOSYLGLYCOHYDROLASE"/>
    <property type="match status" value="1"/>
</dbReference>
<dbReference type="SUPFAM" id="SSF101478">
    <property type="entry name" value="ADP-ribosylglycohydrolase"/>
    <property type="match status" value="1"/>
</dbReference>
<comment type="similarity">
    <text evidence="5">Belongs to the ADP-ribosylglycohydrolase family.</text>
</comment>
<keyword evidence="10 25" id="KW-0479">Metal-binding</keyword>
<accession>A0AA35PDA5</accession>
<evidence type="ECO:0000256" key="10">
    <source>
        <dbReference type="ARBA" id="ARBA00022723"/>
    </source>
</evidence>
<evidence type="ECO:0000256" key="25">
    <source>
        <dbReference type="PIRSR" id="PIRSR605502-1"/>
    </source>
</evidence>
<dbReference type="GO" id="GO:0046872">
    <property type="term" value="F:metal ion binding"/>
    <property type="evidence" value="ECO:0007669"/>
    <property type="project" value="UniProtKB-KW"/>
</dbReference>
<dbReference type="Proteomes" id="UP001178461">
    <property type="component" value="Chromosome 8"/>
</dbReference>
<feature type="binding site" evidence="25">
    <location>
        <position position="238"/>
    </location>
    <ligand>
        <name>Mg(2+)</name>
        <dbReference type="ChEBI" id="CHEBI:18420"/>
        <label>1</label>
    </ligand>
</feature>
<evidence type="ECO:0000256" key="6">
    <source>
        <dbReference type="ARBA" id="ARBA00011245"/>
    </source>
</evidence>
<evidence type="ECO:0000256" key="4">
    <source>
        <dbReference type="ARBA" id="ARBA00004496"/>
    </source>
</evidence>
<evidence type="ECO:0000256" key="22">
    <source>
        <dbReference type="ARBA" id="ARBA00043187"/>
    </source>
</evidence>
<evidence type="ECO:0000256" key="15">
    <source>
        <dbReference type="ARBA" id="ARBA00023204"/>
    </source>
</evidence>
<evidence type="ECO:0000256" key="8">
    <source>
        <dbReference type="ARBA" id="ARBA00022454"/>
    </source>
</evidence>
<evidence type="ECO:0000256" key="11">
    <source>
        <dbReference type="ARBA" id="ARBA00022763"/>
    </source>
</evidence>
<sequence length="285" mass="31969">MTHSIVRSLLAKQDFDEVDMAKRFAEEYKKDPDRTYGASVITVFKKLLRPKCRDVFEPARQQFNGKGSYGNGGAMRVAGISLAYSNVQDVKKFAKLSAELTHSNSLGYNGAILQALAVHYALQSVELNREKFVEQLIGHMEEVEADDKSVADARMLGYEELPYSKRLKKIKEFLEQSNVSKSDVVSELGNDIAALRSVPTAIYSFLRCMESHPDIPEDFNSLQRTIVYCISLGGDTDTIATMAGAIAGAYYGEEQVPQSWKYSCESFEETEKLADSLYELYCQRI</sequence>
<keyword evidence="14" id="KW-0496">Mitochondrion</keyword>
<evidence type="ECO:0000256" key="13">
    <source>
        <dbReference type="ARBA" id="ARBA00022842"/>
    </source>
</evidence>
<evidence type="ECO:0000256" key="5">
    <source>
        <dbReference type="ARBA" id="ARBA00010702"/>
    </source>
</evidence>
<keyword evidence="16" id="KW-0539">Nucleus</keyword>
<comment type="subunit">
    <text evidence="6">Monomer.</text>
</comment>
<comment type="cofactor">
    <cofactor evidence="25">
        <name>Mg(2+)</name>
        <dbReference type="ChEBI" id="CHEBI:18420"/>
    </cofactor>
    <text evidence="25">Binds 2 magnesium ions per subunit.</text>
</comment>
<keyword evidence="9" id="KW-0963">Cytoplasm</keyword>
<proteinExistence type="inferred from homology"/>
<evidence type="ECO:0000256" key="23">
    <source>
        <dbReference type="ARBA" id="ARBA00043193"/>
    </source>
</evidence>
<dbReference type="AlphaFoldDB" id="A0AA35PDA5"/>
<keyword evidence="8" id="KW-0158">Chromosome</keyword>
<evidence type="ECO:0000256" key="7">
    <source>
        <dbReference type="ARBA" id="ARBA00012255"/>
    </source>
</evidence>
<evidence type="ECO:0000256" key="17">
    <source>
        <dbReference type="ARBA" id="ARBA00041057"/>
    </source>
</evidence>
<dbReference type="GO" id="GO:0004649">
    <property type="term" value="F:poly(ADP-ribose) glycohydrolase activity"/>
    <property type="evidence" value="ECO:0007669"/>
    <property type="project" value="UniProtKB-EC"/>
</dbReference>
<evidence type="ECO:0000313" key="27">
    <source>
        <dbReference type="Proteomes" id="UP001178461"/>
    </source>
</evidence>
<evidence type="ECO:0000256" key="3">
    <source>
        <dbReference type="ARBA" id="ARBA00004305"/>
    </source>
</evidence>
<evidence type="ECO:0000256" key="16">
    <source>
        <dbReference type="ARBA" id="ARBA00023242"/>
    </source>
</evidence>
<dbReference type="GO" id="GO:0005759">
    <property type="term" value="C:mitochondrial matrix"/>
    <property type="evidence" value="ECO:0007669"/>
    <property type="project" value="UniProtKB-SubCell"/>
</dbReference>
<name>A0AA35PDA5_9SAUR</name>
<dbReference type="InterPro" id="IPR036705">
    <property type="entry name" value="Ribosyl_crysJ1_sf"/>
</dbReference>
<dbReference type="InterPro" id="IPR005502">
    <property type="entry name" value="Ribosyl_crysJ1"/>
</dbReference>
<dbReference type="InterPro" id="IPR050792">
    <property type="entry name" value="ADP-ribosylglycohydrolase"/>
</dbReference>
<dbReference type="Pfam" id="PF03747">
    <property type="entry name" value="ADP_ribosyl_GH"/>
    <property type="match status" value="1"/>
</dbReference>
<gene>
    <name evidence="26" type="ORF">PODLI_1B036647</name>
</gene>
<dbReference type="EMBL" id="OX395133">
    <property type="protein sequence ID" value="CAI5781690.1"/>
    <property type="molecule type" value="Genomic_DNA"/>
</dbReference>